<keyword evidence="5" id="KW-1185">Reference proteome</keyword>
<dbReference type="Gene3D" id="2.120.10.80">
    <property type="entry name" value="Kelch-type beta propeller"/>
    <property type="match status" value="2"/>
</dbReference>
<dbReference type="InterPro" id="IPR015915">
    <property type="entry name" value="Kelch-typ_b-propeller"/>
</dbReference>
<keyword evidence="3" id="KW-0732">Signal</keyword>
<comment type="caution">
    <text evidence="4">The sequence shown here is derived from an EMBL/GenBank/DDBJ whole genome shotgun (WGS) entry which is preliminary data.</text>
</comment>
<sequence>MRNRAVKFILFAFVYFSAQNIFAQNQWSFLRGFLSTYGDSWNQFTTAGVPNANNRPGVREHCGSGIYNKKIWIYGGDGYTSGSDVWYYDINQKAWVYIGDSGGNGVYTDKLSESTTAHMGKRSRMASAIDKSGNMYIFGGETQDLGYHTAWNDFWKYNTNTNKWTWLGGSTSHSSAGSFGTSAPDWPRARYRARGWFDTDGNYWVFGGVFYDGVNAPYPLNDMWKYTVSSQKWTCETGDCNALNPPNTPGGVYPSTTGQTSTTYKLRARSDYNYWVDNQGNFWFYGGYNGEVHSGAIQLSDTWRYNPKTKAWTLLAIEGYMSDTSPGSQAEALCWLGNDGLPWMKLPNRTIWKFMNGAWQKTGNLNVDWGPPYLPTNQPFEANDYNIAGSQFTTFDHIKTDSSVYLFNGYGLGANNQWSYMGALWKYDLEPNPKAKLEFAITKDDFVPNGISPYKTSNREITITNVAQQTAINVVLKFGKTTQNTYSATHINNLKIVDGANSPKTGVKITASPYVGPDPVGTSLCSYDTAYYKSAFEITIPKIEAGQVVKVLALVNHCMANFDTPTSNTYSWNHWNAQVSYGDYAGEKYNLDLITNAPTKTLDSFNWYEYKAPIPTLNAGEGSKLFTIELGSGTYANPSNNQNLGSDFPKGKARLDITLPQNVYLANGSLTDIIGEYAVASGTTVQLVNVNSSSLNFGNTTSDGTQKYVVLFPEGQYLPIRRIKVKLRAANSAVNLSNIKTEIYTTFNSEFATLNYGWKPSIKP</sequence>
<dbReference type="RefSeq" id="WP_379838101.1">
    <property type="nucleotide sequence ID" value="NZ_JBHRYQ010000001.1"/>
</dbReference>
<dbReference type="PANTHER" id="PTHR47435">
    <property type="entry name" value="KELCH REPEAT PROTEIN (AFU_ORTHOLOGUE AFUA_5G12780)"/>
    <property type="match status" value="1"/>
</dbReference>
<feature type="chain" id="PRO_5046909889" evidence="3">
    <location>
        <begin position="24"/>
        <end position="764"/>
    </location>
</feature>
<name>A0ABV7YVP3_9BACT</name>
<evidence type="ECO:0000256" key="1">
    <source>
        <dbReference type="ARBA" id="ARBA00022737"/>
    </source>
</evidence>
<dbReference type="Proteomes" id="UP001595616">
    <property type="component" value="Unassembled WGS sequence"/>
</dbReference>
<organism evidence="4 5">
    <name type="scientific">Lacihabitans lacunae</name>
    <dbReference type="NCBI Taxonomy" id="1028214"/>
    <lineage>
        <taxon>Bacteria</taxon>
        <taxon>Pseudomonadati</taxon>
        <taxon>Bacteroidota</taxon>
        <taxon>Cytophagia</taxon>
        <taxon>Cytophagales</taxon>
        <taxon>Leadbetterellaceae</taxon>
        <taxon>Lacihabitans</taxon>
    </lineage>
</organism>
<evidence type="ECO:0000256" key="2">
    <source>
        <dbReference type="ARBA" id="ARBA00023004"/>
    </source>
</evidence>
<keyword evidence="2" id="KW-0408">Iron</keyword>
<gene>
    <name evidence="4" type="ORF">ACFOOI_11405</name>
</gene>
<evidence type="ECO:0000256" key="3">
    <source>
        <dbReference type="SAM" id="SignalP"/>
    </source>
</evidence>
<keyword evidence="1" id="KW-0677">Repeat</keyword>
<dbReference type="PANTHER" id="PTHR47435:SF4">
    <property type="entry name" value="KELCH REPEAT PROTEIN (AFU_ORTHOLOGUE AFUA_5G12780)"/>
    <property type="match status" value="1"/>
</dbReference>
<reference evidence="5" key="1">
    <citation type="journal article" date="2019" name="Int. J. Syst. Evol. Microbiol.">
        <title>The Global Catalogue of Microorganisms (GCM) 10K type strain sequencing project: providing services to taxonomists for standard genome sequencing and annotation.</title>
        <authorList>
            <consortium name="The Broad Institute Genomics Platform"/>
            <consortium name="The Broad Institute Genome Sequencing Center for Infectious Disease"/>
            <person name="Wu L."/>
            <person name="Ma J."/>
        </authorList>
    </citation>
    <scope>NUCLEOTIDE SEQUENCE [LARGE SCALE GENOMIC DNA]</scope>
    <source>
        <strain evidence="5">CECT 7956</strain>
    </source>
</reference>
<evidence type="ECO:0000313" key="4">
    <source>
        <dbReference type="EMBL" id="MFC3811259.1"/>
    </source>
</evidence>
<feature type="signal peptide" evidence="3">
    <location>
        <begin position="1"/>
        <end position="23"/>
    </location>
</feature>
<evidence type="ECO:0000313" key="5">
    <source>
        <dbReference type="Proteomes" id="UP001595616"/>
    </source>
</evidence>
<proteinExistence type="predicted"/>
<dbReference type="SUPFAM" id="SSF117281">
    <property type="entry name" value="Kelch motif"/>
    <property type="match status" value="1"/>
</dbReference>
<accession>A0ABV7YVP3</accession>
<dbReference type="EMBL" id="JBHRYQ010000001">
    <property type="protein sequence ID" value="MFC3811259.1"/>
    <property type="molecule type" value="Genomic_DNA"/>
</dbReference>
<protein>
    <submittedName>
        <fullName evidence="4">Kelch repeat-containing protein</fullName>
    </submittedName>
</protein>